<gene>
    <name evidence="2" type="ORF">Ccrd_015824</name>
</gene>
<evidence type="ECO:0000256" key="1">
    <source>
        <dbReference type="SAM" id="MobiDB-lite"/>
    </source>
</evidence>
<evidence type="ECO:0000313" key="3">
    <source>
        <dbReference type="Proteomes" id="UP000243975"/>
    </source>
</evidence>
<proteinExistence type="predicted"/>
<dbReference type="OMA" id="TSKRIFM"/>
<organism evidence="2 3">
    <name type="scientific">Cynara cardunculus var. scolymus</name>
    <name type="common">Globe artichoke</name>
    <name type="synonym">Cynara scolymus</name>
    <dbReference type="NCBI Taxonomy" id="59895"/>
    <lineage>
        <taxon>Eukaryota</taxon>
        <taxon>Viridiplantae</taxon>
        <taxon>Streptophyta</taxon>
        <taxon>Embryophyta</taxon>
        <taxon>Tracheophyta</taxon>
        <taxon>Spermatophyta</taxon>
        <taxon>Magnoliopsida</taxon>
        <taxon>eudicotyledons</taxon>
        <taxon>Gunneridae</taxon>
        <taxon>Pentapetalae</taxon>
        <taxon>asterids</taxon>
        <taxon>campanulids</taxon>
        <taxon>Asterales</taxon>
        <taxon>Asteraceae</taxon>
        <taxon>Carduoideae</taxon>
        <taxon>Cardueae</taxon>
        <taxon>Carduinae</taxon>
        <taxon>Cynara</taxon>
    </lineage>
</organism>
<dbReference type="EMBL" id="LEKV01001861">
    <property type="protein sequence ID" value="KVI05825.1"/>
    <property type="molecule type" value="Genomic_DNA"/>
</dbReference>
<protein>
    <submittedName>
        <fullName evidence="2">Uncharacterized protein</fullName>
    </submittedName>
</protein>
<dbReference type="AlphaFoldDB" id="A0A103YB33"/>
<dbReference type="OrthoDB" id="581210at2759"/>
<dbReference type="STRING" id="59895.A0A103YB33"/>
<keyword evidence="3" id="KW-1185">Reference proteome</keyword>
<evidence type="ECO:0000313" key="2">
    <source>
        <dbReference type="EMBL" id="KVI05825.1"/>
    </source>
</evidence>
<dbReference type="Proteomes" id="UP000243975">
    <property type="component" value="Unassembled WGS sequence"/>
</dbReference>
<name>A0A103YB33_CYNCS</name>
<sequence>MAVRMSCLAHAHHNPNPNPNPTPSSTSKRIFMLSTTQNPSSHIRSNIKLQKVFEDKSSGIVCYRDDKGEITCEGYDEGPRLHRHQHLGSFSWNQRDGEAIVHLLKTSLLLVMDGGGN</sequence>
<comment type="caution">
    <text evidence="2">The sequence shown here is derived from an EMBL/GenBank/DDBJ whole genome shotgun (WGS) entry which is preliminary data.</text>
</comment>
<feature type="region of interest" description="Disordered" evidence="1">
    <location>
        <begin position="8"/>
        <end position="27"/>
    </location>
</feature>
<accession>A0A103YB33</accession>
<dbReference type="PANTHER" id="PTHR34206:SF1">
    <property type="entry name" value="OS10G0390701 PROTEIN"/>
    <property type="match status" value="1"/>
</dbReference>
<dbReference type="PANTHER" id="PTHR34206">
    <property type="entry name" value="OS06G0193300 PROTEIN"/>
    <property type="match status" value="1"/>
</dbReference>
<dbReference type="Gramene" id="KVI05825">
    <property type="protein sequence ID" value="KVI05825"/>
    <property type="gene ID" value="Ccrd_015824"/>
</dbReference>
<reference evidence="2 3" key="1">
    <citation type="journal article" date="2016" name="Sci. Rep.">
        <title>The genome sequence of the outbreeding globe artichoke constructed de novo incorporating a phase-aware low-pass sequencing strategy of F1 progeny.</title>
        <authorList>
            <person name="Scaglione D."/>
            <person name="Reyes-Chin-Wo S."/>
            <person name="Acquadro A."/>
            <person name="Froenicke L."/>
            <person name="Portis E."/>
            <person name="Beitel C."/>
            <person name="Tirone M."/>
            <person name="Mauro R."/>
            <person name="Lo Monaco A."/>
            <person name="Mauromicale G."/>
            <person name="Faccioli P."/>
            <person name="Cattivelli L."/>
            <person name="Rieseberg L."/>
            <person name="Michelmore R."/>
            <person name="Lanteri S."/>
        </authorList>
    </citation>
    <scope>NUCLEOTIDE SEQUENCE [LARGE SCALE GENOMIC DNA]</scope>
    <source>
        <strain evidence="2">2C</strain>
    </source>
</reference>